<dbReference type="EMBL" id="KX774321">
    <property type="protein sequence ID" value="AOZ63746.1"/>
    <property type="molecule type" value="Genomic_DNA"/>
</dbReference>
<evidence type="ECO:0000313" key="1">
    <source>
        <dbReference type="EMBL" id="AOZ63746.1"/>
    </source>
</evidence>
<evidence type="ECO:0000313" key="2">
    <source>
        <dbReference type="Proteomes" id="UP000224902"/>
    </source>
</evidence>
<keyword evidence="2" id="KW-1185">Reference proteome</keyword>
<dbReference type="Proteomes" id="UP000224902">
    <property type="component" value="Segment"/>
</dbReference>
<accession>A0A1I9SAE0</accession>
<gene>
    <name evidence="1" type="ORF">SEA_WEASELS2_167</name>
</gene>
<reference evidence="2" key="1">
    <citation type="submission" date="2016-08" db="EMBL/GenBank/DDBJ databases">
        <authorList>
            <person name="Seilhamer J.J."/>
        </authorList>
    </citation>
    <scope>NUCLEOTIDE SEQUENCE [LARGE SCALE GENOMIC DNA]</scope>
</reference>
<sequence>MKVSKLIEMLSECDSDEEVRLNISDGYTRQPYDIGECWFDDYDLCGLVEDEDPDKDYDGLKKVVVIW</sequence>
<name>A0A1I9SAE0_9CAUD</name>
<proteinExistence type="predicted"/>
<organism evidence="1 2">
    <name type="scientific">Rhodococcus phage Weasels2</name>
    <dbReference type="NCBI Taxonomy" id="1897437"/>
    <lineage>
        <taxon>Viruses</taxon>
        <taxon>Duplodnaviria</taxon>
        <taxon>Heunggongvirae</taxon>
        <taxon>Uroviricota</taxon>
        <taxon>Caudoviricetes</taxon>
        <taxon>Weaselvirus</taxon>
        <taxon>Weaselvirus weasel</taxon>
    </lineage>
</organism>
<protein>
    <submittedName>
        <fullName evidence="1">Uncharacterized protein</fullName>
    </submittedName>
</protein>